<dbReference type="InterPro" id="IPR051128">
    <property type="entry name" value="EgtD_Methyltrsf_superfamily"/>
</dbReference>
<evidence type="ECO:0000313" key="5">
    <source>
        <dbReference type="Proteomes" id="UP001108027"/>
    </source>
</evidence>
<dbReference type="AlphaFoldDB" id="A0A9Q3UPR7"/>
<evidence type="ECO:0000256" key="1">
    <source>
        <dbReference type="ARBA" id="ARBA00022603"/>
    </source>
</evidence>
<keyword evidence="1 4" id="KW-0489">Methyltransferase</keyword>
<comment type="caution">
    <text evidence="4">The sequence shown here is derived from an EMBL/GenBank/DDBJ whole genome shotgun (WGS) entry which is preliminary data.</text>
</comment>
<keyword evidence="5" id="KW-1185">Reference proteome</keyword>
<feature type="domain" description="Histidine-specific methyltransferase SAM-dependent" evidence="3">
    <location>
        <begin position="25"/>
        <end position="322"/>
    </location>
</feature>
<keyword evidence="2 4" id="KW-0808">Transferase</keyword>
<dbReference type="Pfam" id="PF10017">
    <property type="entry name" value="Methyltransf_33"/>
    <property type="match status" value="1"/>
</dbReference>
<dbReference type="GO" id="GO:0032259">
    <property type="term" value="P:methylation"/>
    <property type="evidence" value="ECO:0007669"/>
    <property type="project" value="UniProtKB-KW"/>
</dbReference>
<evidence type="ECO:0000313" key="4">
    <source>
        <dbReference type="EMBL" id="MCC4309851.1"/>
    </source>
</evidence>
<dbReference type="InterPro" id="IPR017804">
    <property type="entry name" value="MeTrfase_EgtD-like"/>
</dbReference>
<dbReference type="GO" id="GO:0052706">
    <property type="term" value="F:L-histidine N(alpha)-methyltransferase activity"/>
    <property type="evidence" value="ECO:0007669"/>
    <property type="project" value="UniProtKB-EC"/>
</dbReference>
<sequence>MAHPQQLLPNLTFLDLQPPMTDAAREVATSLSAPRPTLDPKYFYDERGSALFDAITRTPEYYPTRTEASLLADHADAMAAELGSDLVIAEPGAGGCEKVRILLDRWRPSGYMPLEISRECLLDATRALAPRYPAVRFNAVCADYSQALSFPADDGGRPRLVFFPGSTIGNFEPSARGDFLRGLRHLAGDQGYLLIGADLQKDPARLNAAYNDAAGHTAAFNLNALHHLNRRLGCGFDPDAFVHRAFYNDRQQRIEMHLECRRDQSITVGDRRIDLPAGSRIHTENSYKFTVEDFSRELMGAGFTPLSSWVDDDNLFSIHLARAA</sequence>
<evidence type="ECO:0000256" key="2">
    <source>
        <dbReference type="ARBA" id="ARBA00022679"/>
    </source>
</evidence>
<evidence type="ECO:0000259" key="3">
    <source>
        <dbReference type="Pfam" id="PF10017"/>
    </source>
</evidence>
<dbReference type="RefSeq" id="WP_228234574.1">
    <property type="nucleotide sequence ID" value="NZ_JAJGNA010000023.1"/>
</dbReference>
<dbReference type="Proteomes" id="UP001108027">
    <property type="component" value="Unassembled WGS sequence"/>
</dbReference>
<gene>
    <name evidence="4" type="primary">egtD</name>
    <name evidence="4" type="ORF">LL252_14860</name>
</gene>
<dbReference type="EC" id="2.1.1.44" evidence="4"/>
<protein>
    <submittedName>
        <fullName evidence="4">L-histidine N(Alpha)-methyltransferase</fullName>
        <ecNumber evidence="4">2.1.1.44</ecNumber>
    </submittedName>
</protein>
<dbReference type="InterPro" id="IPR035094">
    <property type="entry name" value="EgtD"/>
</dbReference>
<reference evidence="4" key="1">
    <citation type="submission" date="2021-10" db="EMBL/GenBank/DDBJ databases">
        <title>The diversity and Nitrogen Metabolism of Culturable Nitrate-Utilizing Bacteria Within the Oxygen Minimum Zone of the Changjiang (Yangtze River)Estuary.</title>
        <authorList>
            <person name="Zhang D."/>
            <person name="Zheng J."/>
            <person name="Liu S."/>
            <person name="He W."/>
        </authorList>
    </citation>
    <scope>NUCLEOTIDE SEQUENCE</scope>
    <source>
        <strain evidence="4">FXH-223</strain>
    </source>
</reference>
<dbReference type="PIRSF" id="PIRSF018005">
    <property type="entry name" value="UCP018005"/>
    <property type="match status" value="1"/>
</dbReference>
<dbReference type="EMBL" id="JAJGNA010000023">
    <property type="protein sequence ID" value="MCC4309851.1"/>
    <property type="molecule type" value="Genomic_DNA"/>
</dbReference>
<dbReference type="NCBIfam" id="TIGR03438">
    <property type="entry name" value="egtD_ergothio"/>
    <property type="match status" value="1"/>
</dbReference>
<dbReference type="PANTHER" id="PTHR43397">
    <property type="entry name" value="ERGOTHIONEINE BIOSYNTHESIS PROTEIN 1"/>
    <property type="match status" value="1"/>
</dbReference>
<dbReference type="SUPFAM" id="SSF53335">
    <property type="entry name" value="S-adenosyl-L-methionine-dependent methyltransferases"/>
    <property type="match status" value="1"/>
</dbReference>
<organism evidence="4 5">
    <name type="scientific">Alloalcanivorax marinus</name>
    <dbReference type="NCBI Taxonomy" id="1177169"/>
    <lineage>
        <taxon>Bacteria</taxon>
        <taxon>Pseudomonadati</taxon>
        <taxon>Pseudomonadota</taxon>
        <taxon>Gammaproteobacteria</taxon>
        <taxon>Oceanospirillales</taxon>
        <taxon>Alcanivoracaceae</taxon>
        <taxon>Alloalcanivorax</taxon>
    </lineage>
</organism>
<dbReference type="Gene3D" id="3.40.50.150">
    <property type="entry name" value="Vaccinia Virus protein VP39"/>
    <property type="match status" value="1"/>
</dbReference>
<dbReference type="InterPro" id="IPR029063">
    <property type="entry name" value="SAM-dependent_MTases_sf"/>
</dbReference>
<proteinExistence type="predicted"/>
<dbReference type="InterPro" id="IPR019257">
    <property type="entry name" value="MeTrfase_dom"/>
</dbReference>
<accession>A0A9Q3UPR7</accession>
<name>A0A9Q3UPR7_9GAMM</name>
<dbReference type="PANTHER" id="PTHR43397:SF1">
    <property type="entry name" value="ERGOTHIONEINE BIOSYNTHESIS PROTEIN 1"/>
    <property type="match status" value="1"/>
</dbReference>